<dbReference type="EMBL" id="CAUJNA010003381">
    <property type="protein sequence ID" value="CAJ1400705.1"/>
    <property type="molecule type" value="Genomic_DNA"/>
</dbReference>
<sequence>MAGIGAIIGPRVVDSGRRQRAFSHCGVAKPRFSRDQPIVVPVVSKEPKPCQPAGKGLARRSASGRHRRSPEHLRRKAQKGMPEPGGGRRRQGLGSWPTCGHRTHKVAVRTRRLLQLLWASRLACKQAVQETSAGPAMTELPKTRPVFQLRNSRAQGTNKVVGPARSTPGPSMAQGPDCSFGASLQPFLESVQAPPVQQSATPLQGAPSHGQAKANAHNAPTNSVPGEQAILEAEAEAPSVLRRPGDALEGWPAKEAAEAEESMQEPHLHRAPEAKDALPGLSAEGLAKEAEEHAHRAAKDASPGAGAAEAEARARREQADALPGEGRPARTAAEAEAPRVRTAPPAKDVATGGPTRTAAEAEAQRVRRPSSAKDAATGGPTRAAAEAEALSVRRAPSAKDAATGRPTRTAAEAEAPRVRRAPSATDAATGGPTRVAAEAEALSVRRAPSAKDAATGRPTRTAAEAEAPRIRRAPSATDAATGGPATVAAEAEALSVRRAPSAKDAATGRPTRTAAEAEAPRVRRAPSATDAATGGPARVAAEAEALSVRRAPSAKDAATGRPTRTAAEAEAPRIRRAPSATDAATGGPARVAAEAEEPRARRALDAKDSMPGRAGHHGIEEAPLARMPRAADALPGGQASPADDVEAQLTPRSRTSSKDQGAQPGCEEAKANEASGMRAWPAATNAMPGPEAPQATLRRASAEGVDRRIQVPTVQGMERGPDAAKQEPLAKKAEVSQRGPSLRSNSTSSRQGSTRKANQGSLAERTPRTDRFAHWADATWKLAHTGYGQPWAGLLPSVPKQGLEAIDLENMQVFCDPALLQGMQVPELSSRAMGTAFCDRSVRLRDGCAVRALLQPDPLEETAQVGCENERMMPPAGLRSFEFAENKQQEPREWLWCMPLYLRSCQLAMPLRTKCSSGER</sequence>
<feature type="region of interest" description="Disordered" evidence="1">
    <location>
        <begin position="254"/>
        <end position="770"/>
    </location>
</feature>
<feature type="compositionally biased region" description="Polar residues" evidence="1">
    <location>
        <begin position="738"/>
        <end position="761"/>
    </location>
</feature>
<evidence type="ECO:0000313" key="3">
    <source>
        <dbReference type="Proteomes" id="UP001178507"/>
    </source>
</evidence>
<dbReference type="Proteomes" id="UP001178507">
    <property type="component" value="Unassembled WGS sequence"/>
</dbReference>
<evidence type="ECO:0000256" key="1">
    <source>
        <dbReference type="SAM" id="MobiDB-lite"/>
    </source>
</evidence>
<accession>A0AA36J6U9</accession>
<feature type="compositionally biased region" description="Low complexity" evidence="1">
    <location>
        <begin position="401"/>
        <end position="413"/>
    </location>
</feature>
<gene>
    <name evidence="2" type="ORF">EVOR1521_LOCUS24002</name>
</gene>
<dbReference type="AlphaFoldDB" id="A0AA36J6U9"/>
<reference evidence="2" key="1">
    <citation type="submission" date="2023-08" db="EMBL/GenBank/DDBJ databases">
        <authorList>
            <person name="Chen Y."/>
            <person name="Shah S."/>
            <person name="Dougan E. K."/>
            <person name="Thang M."/>
            <person name="Chan C."/>
        </authorList>
    </citation>
    <scope>NUCLEOTIDE SEQUENCE</scope>
</reference>
<feature type="compositionally biased region" description="Basic residues" evidence="1">
    <location>
        <begin position="62"/>
        <end position="78"/>
    </location>
</feature>
<feature type="compositionally biased region" description="Basic and acidic residues" evidence="1">
    <location>
        <begin position="286"/>
        <end position="299"/>
    </location>
</feature>
<organism evidence="2 3">
    <name type="scientific">Effrenium voratum</name>
    <dbReference type="NCBI Taxonomy" id="2562239"/>
    <lineage>
        <taxon>Eukaryota</taxon>
        <taxon>Sar</taxon>
        <taxon>Alveolata</taxon>
        <taxon>Dinophyceae</taxon>
        <taxon>Suessiales</taxon>
        <taxon>Symbiodiniaceae</taxon>
        <taxon>Effrenium</taxon>
    </lineage>
</organism>
<feature type="compositionally biased region" description="Low complexity" evidence="1">
    <location>
        <begin position="557"/>
        <end position="569"/>
    </location>
</feature>
<feature type="compositionally biased region" description="Low complexity" evidence="1">
    <location>
        <begin position="300"/>
        <end position="309"/>
    </location>
</feature>
<protein>
    <submittedName>
        <fullName evidence="2">Uncharacterized protein</fullName>
    </submittedName>
</protein>
<evidence type="ECO:0000313" key="2">
    <source>
        <dbReference type="EMBL" id="CAJ1400705.1"/>
    </source>
</evidence>
<comment type="caution">
    <text evidence="2">The sequence shown here is derived from an EMBL/GenBank/DDBJ whole genome shotgun (WGS) entry which is preliminary data.</text>
</comment>
<feature type="compositionally biased region" description="Basic and acidic residues" evidence="1">
    <location>
        <begin position="264"/>
        <end position="276"/>
    </location>
</feature>
<feature type="compositionally biased region" description="Basic and acidic residues" evidence="1">
    <location>
        <begin position="596"/>
        <end position="610"/>
    </location>
</feature>
<feature type="region of interest" description="Disordered" evidence="1">
    <location>
        <begin position="152"/>
        <end position="223"/>
    </location>
</feature>
<feature type="compositionally biased region" description="Low complexity" evidence="1">
    <location>
        <begin position="329"/>
        <end position="346"/>
    </location>
</feature>
<feature type="compositionally biased region" description="Low complexity" evidence="1">
    <location>
        <begin position="505"/>
        <end position="517"/>
    </location>
</feature>
<feature type="compositionally biased region" description="Polar residues" evidence="1">
    <location>
        <begin position="650"/>
        <end position="660"/>
    </location>
</feature>
<proteinExistence type="predicted"/>
<feature type="region of interest" description="Disordered" evidence="1">
    <location>
        <begin position="45"/>
        <end position="98"/>
    </location>
</feature>
<feature type="compositionally biased region" description="Basic and acidic residues" evidence="1">
    <location>
        <begin position="700"/>
        <end position="709"/>
    </location>
</feature>
<name>A0AA36J6U9_9DINO</name>
<feature type="compositionally biased region" description="Basic and acidic residues" evidence="1">
    <location>
        <begin position="310"/>
        <end position="319"/>
    </location>
</feature>
<feature type="compositionally biased region" description="Low complexity" evidence="1">
    <location>
        <begin position="453"/>
        <end position="465"/>
    </location>
</feature>
<keyword evidence="3" id="KW-1185">Reference proteome</keyword>
<feature type="compositionally biased region" description="Basic and acidic residues" evidence="1">
    <location>
        <begin position="719"/>
        <end position="735"/>
    </location>
</feature>